<evidence type="ECO:0000256" key="7">
    <source>
        <dbReference type="RuleBase" id="RU004468"/>
    </source>
</evidence>
<dbReference type="PRINTS" id="PR00131">
    <property type="entry name" value="GLHYDRLASE1"/>
</dbReference>
<evidence type="ECO:0000256" key="2">
    <source>
        <dbReference type="ARBA" id="ARBA00012744"/>
    </source>
</evidence>
<dbReference type="Pfam" id="PF00232">
    <property type="entry name" value="Glyco_hydro_1"/>
    <property type="match status" value="1"/>
</dbReference>
<evidence type="ECO:0000256" key="6">
    <source>
        <dbReference type="RuleBase" id="RU003690"/>
    </source>
</evidence>
<keyword evidence="3 7" id="KW-0378">Hydrolase</keyword>
<sequence length="488" mass="54508">MKNGMLALGMTAVMNMATAADVPDNFLWGAASAAYQVEGATNKDGKGRSVWDYYLDEKHLAGPGISGSVAINFYDRDQYLKDIQLFKELGLNSYRFSIAWTRIIPDGQGPVNLSAVAHYRQFITDLEAAGIKPLVTLYHWDMPESLSAAGGWENRESVEWFQRYAEVIFANFSDQVDQFVLINEPTVEVATKIMAEKRLKGEELTLPPIVPAGPYLETSLKSYNHILLASAAAAESFKVKGYKGRLGIALPFFPVLTTENASDEDKADARLVDGILNRWFLDAMYKGSYPADVLKLAADRHLNIDVQPGDAERIHDAGLGFLGINYYAPFFIRHQKNASEVYSPEIIFPKNEKLAFNGAVRPDQFSALLERVRDEYGNPPVIITENGAGFEGEDQLTNGKVNDVNRCLYLVDHIHAMKESIARGANVQGYHVWSSHDNLEWLSGYKSRFGMIYVDYYTQKRTPKLSAEIYGKIIRGENIRDADCKAAN</sequence>
<dbReference type="AlphaFoldDB" id="A0AA50DS41"/>
<dbReference type="InterPro" id="IPR018120">
    <property type="entry name" value="Glyco_hydro_1_AS"/>
</dbReference>
<keyword evidence="4 7" id="KW-0326">Glycosidase</keyword>
<evidence type="ECO:0000256" key="8">
    <source>
        <dbReference type="SAM" id="SignalP"/>
    </source>
</evidence>
<dbReference type="SUPFAM" id="SSF51445">
    <property type="entry name" value="(Trans)glycosidases"/>
    <property type="match status" value="1"/>
</dbReference>
<accession>A0AA50DS41</accession>
<dbReference type="GO" id="GO:0008422">
    <property type="term" value="F:beta-glucosidase activity"/>
    <property type="evidence" value="ECO:0007669"/>
    <property type="project" value="UniProtKB-EC"/>
</dbReference>
<dbReference type="PANTHER" id="PTHR10353">
    <property type="entry name" value="GLYCOSYL HYDROLASE"/>
    <property type="match status" value="1"/>
</dbReference>
<reference evidence="9 10" key="1">
    <citation type="submission" date="2023-07" db="EMBL/GenBank/DDBJ databases">
        <title>Pathogenic bacteria of pear tree diseases.</title>
        <authorList>
            <person name="Zhang Z."/>
            <person name="He L."/>
            <person name="Huang R."/>
        </authorList>
    </citation>
    <scope>NUCLEOTIDE SEQUENCE [LARGE SCALE GENOMIC DNA]</scope>
    <source>
        <strain evidence="9 10">DE2</strain>
        <plasmid evidence="9 10">unnamed1</plasmid>
    </source>
</reference>
<evidence type="ECO:0000256" key="1">
    <source>
        <dbReference type="ARBA" id="ARBA00010838"/>
    </source>
</evidence>
<dbReference type="FunFam" id="3.20.20.80:FF:000004">
    <property type="entry name" value="Beta-glucosidase 6-phospho-beta-glucosidase"/>
    <property type="match status" value="1"/>
</dbReference>
<geneLocation type="plasmid" evidence="9 10">
    <name>unnamed1</name>
</geneLocation>
<evidence type="ECO:0000256" key="4">
    <source>
        <dbReference type="ARBA" id="ARBA00023295"/>
    </source>
</evidence>
<keyword evidence="9" id="KW-0614">Plasmid</keyword>
<dbReference type="Proteomes" id="UP001228139">
    <property type="component" value="Plasmid unnamed1"/>
</dbReference>
<dbReference type="InterPro" id="IPR001360">
    <property type="entry name" value="Glyco_hydro_1"/>
</dbReference>
<comment type="similarity">
    <text evidence="1 6">Belongs to the glycosyl hydrolase 1 family.</text>
</comment>
<dbReference type="KEGG" id="epi:Q3V30_22100"/>
<protein>
    <recommendedName>
        <fullName evidence="2">beta-glucosidase</fullName>
        <ecNumber evidence="2">3.2.1.21</ecNumber>
    </recommendedName>
</protein>
<evidence type="ECO:0000313" key="9">
    <source>
        <dbReference type="EMBL" id="WLS81151.1"/>
    </source>
</evidence>
<dbReference type="PROSITE" id="PS00653">
    <property type="entry name" value="GLYCOSYL_HYDROL_F1_2"/>
    <property type="match status" value="1"/>
</dbReference>
<dbReference type="PROSITE" id="PS00572">
    <property type="entry name" value="GLYCOSYL_HYDROL_F1_1"/>
    <property type="match status" value="1"/>
</dbReference>
<gene>
    <name evidence="9" type="ORF">Q3V30_22100</name>
</gene>
<dbReference type="GO" id="GO:0016052">
    <property type="term" value="P:carbohydrate catabolic process"/>
    <property type="evidence" value="ECO:0007669"/>
    <property type="project" value="TreeGrafter"/>
</dbReference>
<dbReference type="EMBL" id="CP132354">
    <property type="protein sequence ID" value="WLS81151.1"/>
    <property type="molecule type" value="Genomic_DNA"/>
</dbReference>
<keyword evidence="10" id="KW-1185">Reference proteome</keyword>
<feature type="signal peptide" evidence="8">
    <location>
        <begin position="1"/>
        <end position="19"/>
    </location>
</feature>
<evidence type="ECO:0000256" key="3">
    <source>
        <dbReference type="ARBA" id="ARBA00022801"/>
    </source>
</evidence>
<organism evidence="9 10">
    <name type="scientific">Erwinia pyri</name>
    <dbReference type="NCBI Taxonomy" id="3062598"/>
    <lineage>
        <taxon>Bacteria</taxon>
        <taxon>Pseudomonadati</taxon>
        <taxon>Pseudomonadota</taxon>
        <taxon>Gammaproteobacteria</taxon>
        <taxon>Enterobacterales</taxon>
        <taxon>Erwiniaceae</taxon>
        <taxon>Erwinia</taxon>
    </lineage>
</organism>
<dbReference type="RefSeq" id="WP_306213432.1">
    <property type="nucleotide sequence ID" value="NZ_CP132354.1"/>
</dbReference>
<feature type="active site" description="Nucleophile" evidence="5">
    <location>
        <position position="385"/>
    </location>
</feature>
<proteinExistence type="inferred from homology"/>
<evidence type="ECO:0000313" key="10">
    <source>
        <dbReference type="Proteomes" id="UP001228139"/>
    </source>
</evidence>
<keyword evidence="8" id="KW-0732">Signal</keyword>
<dbReference type="GO" id="GO:0005829">
    <property type="term" value="C:cytosol"/>
    <property type="evidence" value="ECO:0007669"/>
    <property type="project" value="TreeGrafter"/>
</dbReference>
<dbReference type="PANTHER" id="PTHR10353:SF36">
    <property type="entry name" value="LP05116P"/>
    <property type="match status" value="1"/>
</dbReference>
<name>A0AA50DS41_9GAMM</name>
<evidence type="ECO:0000256" key="5">
    <source>
        <dbReference type="PROSITE-ProRule" id="PRU10055"/>
    </source>
</evidence>
<dbReference type="EC" id="3.2.1.21" evidence="2"/>
<dbReference type="Gene3D" id="3.20.20.80">
    <property type="entry name" value="Glycosidases"/>
    <property type="match status" value="1"/>
</dbReference>
<feature type="chain" id="PRO_5041285725" description="beta-glucosidase" evidence="8">
    <location>
        <begin position="20"/>
        <end position="488"/>
    </location>
</feature>
<dbReference type="InterPro" id="IPR033132">
    <property type="entry name" value="GH_1_N_CS"/>
</dbReference>
<dbReference type="InterPro" id="IPR017853">
    <property type="entry name" value="GH"/>
</dbReference>